<comment type="caution">
    <text evidence="2">The sequence shown here is derived from an EMBL/GenBank/DDBJ whole genome shotgun (WGS) entry which is preliminary data.</text>
</comment>
<dbReference type="Gene3D" id="2.10.109.10">
    <property type="entry name" value="Umud Fragment, subunit A"/>
    <property type="match status" value="1"/>
</dbReference>
<dbReference type="EMBL" id="NFFZ01000004">
    <property type="protein sequence ID" value="OTI63277.1"/>
    <property type="molecule type" value="Genomic_DNA"/>
</dbReference>
<dbReference type="InterPro" id="IPR050077">
    <property type="entry name" value="LexA_repressor"/>
</dbReference>
<evidence type="ECO:0000313" key="3">
    <source>
        <dbReference type="Proteomes" id="UP000194857"/>
    </source>
</evidence>
<gene>
    <name evidence="2" type="ORF">CAZ10_10635</name>
</gene>
<dbReference type="Proteomes" id="UP000194857">
    <property type="component" value="Unassembled WGS sequence"/>
</dbReference>
<accession>A0A241XS87</accession>
<dbReference type="AlphaFoldDB" id="A0A241XS87"/>
<dbReference type="SUPFAM" id="SSF51306">
    <property type="entry name" value="LexA/Signal peptidase"/>
    <property type="match status" value="1"/>
</dbReference>
<dbReference type="InterPro" id="IPR015927">
    <property type="entry name" value="Peptidase_S24_S26A/B/C"/>
</dbReference>
<dbReference type="RefSeq" id="WP_065327778.1">
    <property type="nucleotide sequence ID" value="NZ_NFFZ01000004.1"/>
</dbReference>
<organism evidence="2 3">
    <name type="scientific">Pseudomonas aeruginosa</name>
    <dbReference type="NCBI Taxonomy" id="287"/>
    <lineage>
        <taxon>Bacteria</taxon>
        <taxon>Pseudomonadati</taxon>
        <taxon>Pseudomonadota</taxon>
        <taxon>Gammaproteobacteria</taxon>
        <taxon>Pseudomonadales</taxon>
        <taxon>Pseudomonadaceae</taxon>
        <taxon>Pseudomonas</taxon>
    </lineage>
</organism>
<protein>
    <submittedName>
        <fullName evidence="2">DNA polymerase V subunit UmuD</fullName>
    </submittedName>
</protein>
<dbReference type="Pfam" id="PF00717">
    <property type="entry name" value="Peptidase_S24"/>
    <property type="match status" value="1"/>
</dbReference>
<dbReference type="CDD" id="cd06529">
    <property type="entry name" value="S24_LexA-like"/>
    <property type="match status" value="1"/>
</dbReference>
<evidence type="ECO:0000259" key="1">
    <source>
        <dbReference type="Pfam" id="PF00717"/>
    </source>
</evidence>
<evidence type="ECO:0000313" key="2">
    <source>
        <dbReference type="EMBL" id="OTI63277.1"/>
    </source>
</evidence>
<sequence>MNDTMTLLGSASLLARTPRTKLVPLFSSHISCGFPSPAEDLVESMTSLDEIAILNPPATYLMRAGGDSMTGVGIYPRDIIVVDRSLRAKHRSIVTAIYDGEFVCKRLLETESNIVLLAPENPAYPPIAIPNPEDLVIWGVCTFNLHDLRRQ</sequence>
<proteinExistence type="predicted"/>
<dbReference type="PANTHER" id="PTHR33516">
    <property type="entry name" value="LEXA REPRESSOR"/>
    <property type="match status" value="1"/>
</dbReference>
<dbReference type="NCBIfam" id="NF007621">
    <property type="entry name" value="PRK10276.1"/>
    <property type="match status" value="1"/>
</dbReference>
<feature type="domain" description="Peptidase S24/S26A/S26B/S26C" evidence="1">
    <location>
        <begin position="24"/>
        <end position="140"/>
    </location>
</feature>
<dbReference type="InterPro" id="IPR039418">
    <property type="entry name" value="LexA-like"/>
</dbReference>
<dbReference type="PANTHER" id="PTHR33516:SF2">
    <property type="entry name" value="LEXA REPRESSOR-RELATED"/>
    <property type="match status" value="1"/>
</dbReference>
<dbReference type="InterPro" id="IPR036286">
    <property type="entry name" value="LexA/Signal_pep-like_sf"/>
</dbReference>
<reference evidence="2 3" key="1">
    <citation type="submission" date="2017-05" db="EMBL/GenBank/DDBJ databases">
        <authorList>
            <person name="Song R."/>
            <person name="Chenine A.L."/>
            <person name="Ruprecht R.M."/>
        </authorList>
    </citation>
    <scope>NUCLEOTIDE SEQUENCE [LARGE SCALE GENOMIC DNA]</scope>
    <source>
        <strain evidence="2 3">S567_C10_BS</strain>
    </source>
</reference>
<name>A0A241XS87_PSEAI</name>